<keyword evidence="3" id="KW-1185">Reference proteome</keyword>
<gene>
    <name evidence="2" type="ORF">MNEG_2687</name>
</gene>
<dbReference type="Proteomes" id="UP000054498">
    <property type="component" value="Unassembled WGS sequence"/>
</dbReference>
<dbReference type="GeneID" id="25735565"/>
<protein>
    <submittedName>
        <fullName evidence="2">Uncharacterized protein</fullName>
    </submittedName>
</protein>
<reference evidence="2 3" key="1">
    <citation type="journal article" date="2013" name="BMC Genomics">
        <title>Reconstruction of the lipid metabolism for the microalga Monoraphidium neglectum from its genome sequence reveals characteristics suitable for biofuel production.</title>
        <authorList>
            <person name="Bogen C."/>
            <person name="Al-Dilaimi A."/>
            <person name="Albersmeier A."/>
            <person name="Wichmann J."/>
            <person name="Grundmann M."/>
            <person name="Rupp O."/>
            <person name="Lauersen K.J."/>
            <person name="Blifernez-Klassen O."/>
            <person name="Kalinowski J."/>
            <person name="Goesmann A."/>
            <person name="Mussgnug J.H."/>
            <person name="Kruse O."/>
        </authorList>
    </citation>
    <scope>NUCLEOTIDE SEQUENCE [LARGE SCALE GENOMIC DNA]</scope>
    <source>
        <strain evidence="2 3">SAG 48.87</strain>
    </source>
</reference>
<keyword evidence="1" id="KW-0812">Transmembrane</keyword>
<evidence type="ECO:0000256" key="1">
    <source>
        <dbReference type="SAM" id="Phobius"/>
    </source>
</evidence>
<dbReference type="RefSeq" id="XP_013904285.1">
    <property type="nucleotide sequence ID" value="XM_014048831.1"/>
</dbReference>
<proteinExistence type="predicted"/>
<dbReference type="AlphaFoldDB" id="A0A0D2NKE3"/>
<feature type="transmembrane region" description="Helical" evidence="1">
    <location>
        <begin position="51"/>
        <end position="73"/>
    </location>
</feature>
<sequence>MALAMRSSAATRVAGASRLAPARPRTLTTRRVMGVHELMQLAAPGDVEAPISTAVAIGVVVTVAVTALLPLALKPGDDAAQKARGHQCSLNLLAPHPVCPCPMRPAAQIFAAKDRAPLDKKKKTSKR</sequence>
<dbReference type="KEGG" id="mng:MNEG_2687"/>
<dbReference type="EMBL" id="KK100532">
    <property type="protein sequence ID" value="KIZ05266.1"/>
    <property type="molecule type" value="Genomic_DNA"/>
</dbReference>
<accession>A0A0D2NKE3</accession>
<keyword evidence="1" id="KW-0472">Membrane</keyword>
<name>A0A0D2NKE3_9CHLO</name>
<keyword evidence="1" id="KW-1133">Transmembrane helix</keyword>
<evidence type="ECO:0000313" key="3">
    <source>
        <dbReference type="Proteomes" id="UP000054498"/>
    </source>
</evidence>
<evidence type="ECO:0000313" key="2">
    <source>
        <dbReference type="EMBL" id="KIZ05266.1"/>
    </source>
</evidence>
<organism evidence="2 3">
    <name type="scientific">Monoraphidium neglectum</name>
    <dbReference type="NCBI Taxonomy" id="145388"/>
    <lineage>
        <taxon>Eukaryota</taxon>
        <taxon>Viridiplantae</taxon>
        <taxon>Chlorophyta</taxon>
        <taxon>core chlorophytes</taxon>
        <taxon>Chlorophyceae</taxon>
        <taxon>CS clade</taxon>
        <taxon>Sphaeropleales</taxon>
        <taxon>Selenastraceae</taxon>
        <taxon>Monoraphidium</taxon>
    </lineage>
</organism>